<dbReference type="Pfam" id="PF01135">
    <property type="entry name" value="PCMT"/>
    <property type="match status" value="1"/>
</dbReference>
<comment type="caution">
    <text evidence="12">The sequence shown here is derived from an EMBL/GenBank/DDBJ whole genome shotgun (WGS) entry which is preliminary data.</text>
</comment>
<evidence type="ECO:0000313" key="12">
    <source>
        <dbReference type="EMBL" id="TDC74630.1"/>
    </source>
</evidence>
<keyword evidence="13" id="KW-1185">Reference proteome</keyword>
<evidence type="ECO:0000256" key="1">
    <source>
        <dbReference type="ARBA" id="ARBA00004496"/>
    </source>
</evidence>
<gene>
    <name evidence="12" type="ORF">E1283_15080</name>
</gene>
<dbReference type="Proteomes" id="UP000295345">
    <property type="component" value="Unassembled WGS sequence"/>
</dbReference>
<evidence type="ECO:0000256" key="3">
    <source>
        <dbReference type="ARBA" id="ARBA00011890"/>
    </source>
</evidence>
<reference evidence="12 13" key="1">
    <citation type="submission" date="2019-03" db="EMBL/GenBank/DDBJ databases">
        <title>Draft genome sequences of novel Actinobacteria.</title>
        <authorList>
            <person name="Sahin N."/>
            <person name="Ay H."/>
            <person name="Saygin H."/>
        </authorList>
    </citation>
    <scope>NUCLEOTIDE SEQUENCE [LARGE SCALE GENOMIC DNA]</scope>
    <source>
        <strain evidence="12 13">DSM 41900</strain>
    </source>
</reference>
<evidence type="ECO:0000256" key="4">
    <source>
        <dbReference type="ARBA" id="ARBA00013346"/>
    </source>
</evidence>
<protein>
    <recommendedName>
        <fullName evidence="4">Protein-L-isoaspartate O-methyltransferase</fullName>
        <ecNumber evidence="3">2.1.1.77</ecNumber>
    </recommendedName>
    <alternativeName>
        <fullName evidence="11">L-isoaspartyl protein carboxyl methyltransferase</fullName>
    </alternativeName>
    <alternativeName>
        <fullName evidence="9">Protein L-isoaspartyl methyltransferase</fullName>
    </alternativeName>
    <alternativeName>
        <fullName evidence="10">Protein-beta-aspartate methyltransferase</fullName>
    </alternativeName>
</protein>
<organism evidence="12 13">
    <name type="scientific">Streptomyces hainanensis</name>
    <dbReference type="NCBI Taxonomy" id="402648"/>
    <lineage>
        <taxon>Bacteria</taxon>
        <taxon>Bacillati</taxon>
        <taxon>Actinomycetota</taxon>
        <taxon>Actinomycetes</taxon>
        <taxon>Kitasatosporales</taxon>
        <taxon>Streptomycetaceae</taxon>
        <taxon>Streptomyces</taxon>
    </lineage>
</organism>
<dbReference type="PANTHER" id="PTHR11579:SF0">
    <property type="entry name" value="PROTEIN-L-ISOASPARTATE(D-ASPARTATE) O-METHYLTRANSFERASE"/>
    <property type="match status" value="1"/>
</dbReference>
<dbReference type="EMBL" id="SMKI01000139">
    <property type="protein sequence ID" value="TDC74630.1"/>
    <property type="molecule type" value="Genomic_DNA"/>
</dbReference>
<comment type="subcellular location">
    <subcellularLocation>
        <location evidence="1">Cytoplasm</location>
    </subcellularLocation>
</comment>
<dbReference type="InterPro" id="IPR029063">
    <property type="entry name" value="SAM-dependent_MTases_sf"/>
</dbReference>
<evidence type="ECO:0000256" key="6">
    <source>
        <dbReference type="ARBA" id="ARBA00022603"/>
    </source>
</evidence>
<accession>A0A4R4TBK8</accession>
<evidence type="ECO:0000313" key="13">
    <source>
        <dbReference type="Proteomes" id="UP000295345"/>
    </source>
</evidence>
<dbReference type="Gene3D" id="3.40.50.150">
    <property type="entry name" value="Vaccinia Virus protein VP39"/>
    <property type="match status" value="1"/>
</dbReference>
<dbReference type="GO" id="GO:0005737">
    <property type="term" value="C:cytoplasm"/>
    <property type="evidence" value="ECO:0007669"/>
    <property type="project" value="UniProtKB-SubCell"/>
</dbReference>
<dbReference type="AlphaFoldDB" id="A0A4R4TBK8"/>
<evidence type="ECO:0000256" key="9">
    <source>
        <dbReference type="ARBA" id="ARBA00030757"/>
    </source>
</evidence>
<keyword evidence="6 12" id="KW-0489">Methyltransferase</keyword>
<dbReference type="CDD" id="cd02440">
    <property type="entry name" value="AdoMet_MTases"/>
    <property type="match status" value="1"/>
</dbReference>
<keyword evidence="7 12" id="KW-0808">Transferase</keyword>
<dbReference type="SUPFAM" id="SSF53335">
    <property type="entry name" value="S-adenosyl-L-methionine-dependent methyltransferases"/>
    <property type="match status" value="1"/>
</dbReference>
<dbReference type="PANTHER" id="PTHR11579">
    <property type="entry name" value="PROTEIN-L-ISOASPARTATE O-METHYLTRANSFERASE"/>
    <property type="match status" value="1"/>
</dbReference>
<dbReference type="EC" id="2.1.1.77" evidence="3"/>
<evidence type="ECO:0000256" key="2">
    <source>
        <dbReference type="ARBA" id="ARBA00005369"/>
    </source>
</evidence>
<dbReference type="GO" id="GO:0004719">
    <property type="term" value="F:protein-L-isoaspartate (D-aspartate) O-methyltransferase activity"/>
    <property type="evidence" value="ECO:0007669"/>
    <property type="project" value="UniProtKB-EC"/>
</dbReference>
<evidence type="ECO:0000256" key="10">
    <source>
        <dbReference type="ARBA" id="ARBA00031323"/>
    </source>
</evidence>
<dbReference type="InterPro" id="IPR000682">
    <property type="entry name" value="PCMT"/>
</dbReference>
<evidence type="ECO:0000256" key="11">
    <source>
        <dbReference type="ARBA" id="ARBA00031350"/>
    </source>
</evidence>
<name>A0A4R4TBK8_9ACTN</name>
<keyword evidence="5" id="KW-0963">Cytoplasm</keyword>
<keyword evidence="8" id="KW-0949">S-adenosyl-L-methionine</keyword>
<evidence type="ECO:0000256" key="8">
    <source>
        <dbReference type="ARBA" id="ARBA00022691"/>
    </source>
</evidence>
<dbReference type="GO" id="GO:0032259">
    <property type="term" value="P:methylation"/>
    <property type="evidence" value="ECO:0007669"/>
    <property type="project" value="UniProtKB-KW"/>
</dbReference>
<comment type="similarity">
    <text evidence="2">Belongs to the methyltransferase superfamily. L-isoaspartyl/D-aspartyl protein methyltransferase family.</text>
</comment>
<dbReference type="OrthoDB" id="5143400at2"/>
<evidence type="ECO:0000256" key="7">
    <source>
        <dbReference type="ARBA" id="ARBA00022679"/>
    </source>
</evidence>
<sequence length="368" mass="39728">MPPSAPPEWADAFRQVPRALFLPERVWPYDRSVGAGNAVDRTSDPEAWQRAAEGDEPVITQWDDGAHQGVAPGRVFSSSASAPDLVADMLALLDVSPEARVLEVGTGTGWNAALLAHRVGDANVVTVEVDPDIAAAAERALVRAGRKVRVVTGDGAFGVPDGAPYDRLIVTAGVRAIPAAWLGQVRSGGIILLPYGTPYSGDDALLRLTRREDGTASGRFRGQARFMKLRAQRSPTPTSPPGLPFRDFATDVWPPHTPWHPFAFIAGLHLRGAAHAVQEHEDGHTHWLYSRTVPGWTAAVRRGGDEVIVRQAGERALWDEMVATHAWWSELGEPGIDRFGLTVRPDGAHLVWLDEPENVIAPAATPGR</sequence>
<proteinExistence type="inferred from homology"/>
<evidence type="ECO:0000256" key="5">
    <source>
        <dbReference type="ARBA" id="ARBA00022490"/>
    </source>
</evidence>